<dbReference type="AlphaFoldDB" id="A0AAE3FID6"/>
<evidence type="ECO:0000256" key="6">
    <source>
        <dbReference type="ARBA" id="ARBA00022989"/>
    </source>
</evidence>
<dbReference type="PANTHER" id="PTHR34979:SF1">
    <property type="entry name" value="INNER MEMBRANE PROTEIN YGAZ"/>
    <property type="match status" value="1"/>
</dbReference>
<keyword evidence="7 8" id="KW-0472">Membrane</keyword>
<organism evidence="9 10">
    <name type="scientific">Candidatus Colimorpha enterica</name>
    <dbReference type="NCBI Taxonomy" id="3083063"/>
    <lineage>
        <taxon>Bacteria</taxon>
        <taxon>Pseudomonadati</taxon>
        <taxon>Bacteroidota</taxon>
        <taxon>Bacteroidia</taxon>
        <taxon>Bacteroidales</taxon>
        <taxon>Candidatus Colimorpha</taxon>
    </lineage>
</organism>
<dbReference type="InterPro" id="IPR011606">
    <property type="entry name" value="Brnchd-chn_aa_trnsp_permease"/>
</dbReference>
<dbReference type="GO" id="GO:1903785">
    <property type="term" value="P:L-valine transmembrane transport"/>
    <property type="evidence" value="ECO:0007669"/>
    <property type="project" value="TreeGrafter"/>
</dbReference>
<gene>
    <name evidence="9" type="ORF">MR241_09010</name>
</gene>
<dbReference type="Proteomes" id="UP001139365">
    <property type="component" value="Unassembled WGS sequence"/>
</dbReference>
<dbReference type="Pfam" id="PF03591">
    <property type="entry name" value="AzlC"/>
    <property type="match status" value="1"/>
</dbReference>
<feature type="transmembrane region" description="Helical" evidence="8">
    <location>
        <begin position="75"/>
        <end position="100"/>
    </location>
</feature>
<reference evidence="9 10" key="1">
    <citation type="submission" date="2022-03" db="EMBL/GenBank/DDBJ databases">
        <title>Metagenome-assembled genomes from swine fecal metagenomes.</title>
        <authorList>
            <person name="Holman D.B."/>
            <person name="Kommadath A."/>
        </authorList>
    </citation>
    <scope>NUCLEOTIDE SEQUENCE [LARGE SCALE GENOMIC DNA]</scope>
    <source>
        <strain evidence="9">SUG147</strain>
    </source>
</reference>
<evidence type="ECO:0000256" key="1">
    <source>
        <dbReference type="ARBA" id="ARBA00004651"/>
    </source>
</evidence>
<protein>
    <submittedName>
        <fullName evidence="9">AzlC family ABC transporter permease</fullName>
    </submittedName>
</protein>
<keyword evidence="5 8" id="KW-0812">Transmembrane</keyword>
<evidence type="ECO:0000256" key="5">
    <source>
        <dbReference type="ARBA" id="ARBA00022692"/>
    </source>
</evidence>
<evidence type="ECO:0000313" key="9">
    <source>
        <dbReference type="EMBL" id="MCI5756414.1"/>
    </source>
</evidence>
<keyword evidence="3" id="KW-0813">Transport</keyword>
<dbReference type="PANTHER" id="PTHR34979">
    <property type="entry name" value="INNER MEMBRANE PROTEIN YGAZ"/>
    <property type="match status" value="1"/>
</dbReference>
<evidence type="ECO:0000256" key="8">
    <source>
        <dbReference type="SAM" id="Phobius"/>
    </source>
</evidence>
<keyword evidence="6 8" id="KW-1133">Transmembrane helix</keyword>
<feature type="transmembrane region" description="Helical" evidence="8">
    <location>
        <begin position="183"/>
        <end position="200"/>
    </location>
</feature>
<feature type="transmembrane region" description="Helical" evidence="8">
    <location>
        <begin position="233"/>
        <end position="252"/>
    </location>
</feature>
<sequence length="259" mass="27366">MTLTAFRIAGSCLLFGDLVMKDKSKFSDYLTGMKLSITVFVGYFSVSFGFGALAVTKGLTALQSVLISITTLAGAGQFAGLAVISAGAPLIDMVITQLVINSRYSLMSLALSQKMGDRIGFFPRLFIAFHNTDEIFALAMEYDKPLTVPFLMGLGILPIAGWTLGTLFGAVAGTFLPQSVRTALGVALYGMFVAIVVPQAKKSHPLLAASLISVGLACAFRWVPYLKNVTEGIAVVICAVIASAVCAVLFPISEEAEKS</sequence>
<evidence type="ECO:0000256" key="7">
    <source>
        <dbReference type="ARBA" id="ARBA00023136"/>
    </source>
</evidence>
<evidence type="ECO:0000256" key="2">
    <source>
        <dbReference type="ARBA" id="ARBA00010735"/>
    </source>
</evidence>
<keyword evidence="4" id="KW-1003">Cell membrane</keyword>
<evidence type="ECO:0000256" key="3">
    <source>
        <dbReference type="ARBA" id="ARBA00022448"/>
    </source>
</evidence>
<name>A0AAE3FID6_9BACT</name>
<comment type="subcellular location">
    <subcellularLocation>
        <location evidence="1">Cell membrane</location>
        <topology evidence="1">Multi-pass membrane protein</topology>
    </subcellularLocation>
</comment>
<feature type="transmembrane region" description="Helical" evidence="8">
    <location>
        <begin position="206"/>
        <end position="226"/>
    </location>
</feature>
<dbReference type="GO" id="GO:0005886">
    <property type="term" value="C:plasma membrane"/>
    <property type="evidence" value="ECO:0007669"/>
    <property type="project" value="UniProtKB-SubCell"/>
</dbReference>
<evidence type="ECO:0000256" key="4">
    <source>
        <dbReference type="ARBA" id="ARBA00022475"/>
    </source>
</evidence>
<feature type="transmembrane region" description="Helical" evidence="8">
    <location>
        <begin position="35"/>
        <end position="55"/>
    </location>
</feature>
<feature type="transmembrane region" description="Helical" evidence="8">
    <location>
        <begin position="146"/>
        <end position="171"/>
    </location>
</feature>
<dbReference type="EMBL" id="JALEMU010000151">
    <property type="protein sequence ID" value="MCI5756414.1"/>
    <property type="molecule type" value="Genomic_DNA"/>
</dbReference>
<comment type="caution">
    <text evidence="9">The sequence shown here is derived from an EMBL/GenBank/DDBJ whole genome shotgun (WGS) entry which is preliminary data.</text>
</comment>
<comment type="similarity">
    <text evidence="2">Belongs to the AzlC family.</text>
</comment>
<proteinExistence type="inferred from homology"/>
<accession>A0AAE3FID6</accession>
<evidence type="ECO:0000313" key="10">
    <source>
        <dbReference type="Proteomes" id="UP001139365"/>
    </source>
</evidence>